<dbReference type="PROSITE" id="PS51004">
    <property type="entry name" value="SEMA"/>
    <property type="match status" value="1"/>
</dbReference>
<dbReference type="Gene3D" id="2.20.100.10">
    <property type="entry name" value="Thrombospondin type-1 (TSP1) repeat"/>
    <property type="match status" value="5"/>
</dbReference>
<dbReference type="AlphaFoldDB" id="A0A6J0CAJ2"/>
<accession>A0A6J0CAJ2</accession>
<dbReference type="Gene3D" id="3.30.1680.10">
    <property type="entry name" value="ligand-binding face of the semaphorins, domain 2"/>
    <property type="match status" value="1"/>
</dbReference>
<evidence type="ECO:0000313" key="13">
    <source>
        <dbReference type="RefSeq" id="XP_015524411.2"/>
    </source>
</evidence>
<evidence type="ECO:0000313" key="12">
    <source>
        <dbReference type="Proteomes" id="UP000829291"/>
    </source>
</evidence>
<name>A0A6J0CAJ2_NEOLC</name>
<dbReference type="InterPro" id="IPR036383">
    <property type="entry name" value="TSP1_rpt_sf"/>
</dbReference>
<dbReference type="InterPro" id="IPR015943">
    <property type="entry name" value="WD40/YVTN_repeat-like_dom_sf"/>
</dbReference>
<feature type="region of interest" description="Disordered" evidence="8">
    <location>
        <begin position="1079"/>
        <end position="1100"/>
    </location>
</feature>
<dbReference type="KEGG" id="nlo:107227708"/>
<feature type="compositionally biased region" description="Basic and acidic residues" evidence="8">
    <location>
        <begin position="1090"/>
        <end position="1100"/>
    </location>
</feature>
<gene>
    <name evidence="13" type="primary">LOC107227708</name>
</gene>
<evidence type="ECO:0000259" key="11">
    <source>
        <dbReference type="PROSITE" id="PS51004"/>
    </source>
</evidence>
<dbReference type="GO" id="GO:0007411">
    <property type="term" value="P:axon guidance"/>
    <property type="evidence" value="ECO:0007669"/>
    <property type="project" value="TreeGrafter"/>
</dbReference>
<evidence type="ECO:0000256" key="1">
    <source>
        <dbReference type="ARBA" id="ARBA00004167"/>
    </source>
</evidence>
<dbReference type="InterPro" id="IPR057563">
    <property type="entry name" value="Sema5A/B-like_TSP-1"/>
</dbReference>
<dbReference type="Proteomes" id="UP000829291">
    <property type="component" value="Chromosome 6"/>
</dbReference>
<dbReference type="InterPro" id="IPR036352">
    <property type="entry name" value="Semap_dom_sf"/>
</dbReference>
<protein>
    <submittedName>
        <fullName evidence="13">Semaphorin-5B isoform X2</fullName>
    </submittedName>
</protein>
<dbReference type="InterPro" id="IPR048224">
    <property type="entry name" value="Sema5C_Sema"/>
</dbReference>
<evidence type="ECO:0000256" key="7">
    <source>
        <dbReference type="PROSITE-ProRule" id="PRU00352"/>
    </source>
</evidence>
<dbReference type="GO" id="GO:0005886">
    <property type="term" value="C:plasma membrane"/>
    <property type="evidence" value="ECO:0007669"/>
    <property type="project" value="TreeGrafter"/>
</dbReference>
<evidence type="ECO:0000256" key="2">
    <source>
        <dbReference type="ARBA" id="ARBA00022692"/>
    </source>
</evidence>
<dbReference type="CDD" id="cd11265">
    <property type="entry name" value="Sema_5C"/>
    <property type="match status" value="1"/>
</dbReference>
<keyword evidence="3" id="KW-0677">Repeat</keyword>
<keyword evidence="5" id="KW-0524">Neurogenesis</keyword>
<feature type="region of interest" description="Disordered" evidence="8">
    <location>
        <begin position="881"/>
        <end position="904"/>
    </location>
</feature>
<evidence type="ECO:0000256" key="8">
    <source>
        <dbReference type="SAM" id="MobiDB-lite"/>
    </source>
</evidence>
<organism evidence="13">
    <name type="scientific">Neodiprion lecontei</name>
    <name type="common">Redheaded pine sawfly</name>
    <dbReference type="NCBI Taxonomy" id="441921"/>
    <lineage>
        <taxon>Eukaryota</taxon>
        <taxon>Metazoa</taxon>
        <taxon>Ecdysozoa</taxon>
        <taxon>Arthropoda</taxon>
        <taxon>Hexapoda</taxon>
        <taxon>Insecta</taxon>
        <taxon>Pterygota</taxon>
        <taxon>Neoptera</taxon>
        <taxon>Endopterygota</taxon>
        <taxon>Hymenoptera</taxon>
        <taxon>Tenthredinoidea</taxon>
        <taxon>Diprionidae</taxon>
        <taxon>Diprioninae</taxon>
        <taxon>Neodiprion</taxon>
    </lineage>
</organism>
<comment type="subcellular location">
    <subcellularLocation>
        <location evidence="1">Membrane</location>
        <topology evidence="1">Single-pass membrane protein</topology>
    </subcellularLocation>
</comment>
<dbReference type="SMART" id="SM00209">
    <property type="entry name" value="TSP1"/>
    <property type="match status" value="5"/>
</dbReference>
<feature type="compositionally biased region" description="Acidic residues" evidence="8">
    <location>
        <begin position="881"/>
        <end position="895"/>
    </location>
</feature>
<feature type="region of interest" description="Disordered" evidence="8">
    <location>
        <begin position="1031"/>
        <end position="1067"/>
    </location>
</feature>
<dbReference type="SUPFAM" id="SSF82895">
    <property type="entry name" value="TSP-1 type 1 repeat"/>
    <property type="match status" value="4"/>
</dbReference>
<evidence type="ECO:0000256" key="3">
    <source>
        <dbReference type="ARBA" id="ARBA00022737"/>
    </source>
</evidence>
<dbReference type="GO" id="GO:0045499">
    <property type="term" value="F:chemorepellent activity"/>
    <property type="evidence" value="ECO:0007669"/>
    <property type="project" value="TreeGrafter"/>
</dbReference>
<feature type="signal peptide" evidence="10">
    <location>
        <begin position="1"/>
        <end position="20"/>
    </location>
</feature>
<dbReference type="Pfam" id="PF23260">
    <property type="entry name" value="TSP1_2"/>
    <property type="match status" value="1"/>
</dbReference>
<dbReference type="PROSITE" id="PS50092">
    <property type="entry name" value="TSP1"/>
    <property type="match status" value="5"/>
</dbReference>
<evidence type="ECO:0000256" key="10">
    <source>
        <dbReference type="SAM" id="SignalP"/>
    </source>
</evidence>
<feature type="domain" description="Sema" evidence="11">
    <location>
        <begin position="23"/>
        <end position="465"/>
    </location>
</feature>
<evidence type="ECO:0000256" key="6">
    <source>
        <dbReference type="ARBA" id="ARBA00022989"/>
    </source>
</evidence>
<dbReference type="GO" id="GO:0030215">
    <property type="term" value="F:semaphorin receptor binding"/>
    <property type="evidence" value="ECO:0007669"/>
    <property type="project" value="InterPro"/>
</dbReference>
<dbReference type="SUPFAM" id="SSF101912">
    <property type="entry name" value="Sema domain"/>
    <property type="match status" value="1"/>
</dbReference>
<dbReference type="PRINTS" id="PR01705">
    <property type="entry name" value="TSP1REPEAT"/>
</dbReference>
<dbReference type="GeneID" id="107227708"/>
<dbReference type="Pfam" id="PF01403">
    <property type="entry name" value="Sema"/>
    <property type="match status" value="1"/>
</dbReference>
<dbReference type="Pfam" id="PF00090">
    <property type="entry name" value="TSP_1"/>
    <property type="match status" value="5"/>
</dbReference>
<sequence>MEGTVRLLVLLQFLVSAMTAEDFRHIAYEDLADSNLFQMNGVTSFSQLLFDVARQQVFVGARDNLFRLTLSPLTVLEHAPWTAPPEKATVCQDKGQSADDCHNYIKVVLSNGKSLFACGTNAFSPQCTWREIENINSVTTWMAGVAMCPYSPHANVTALLAMGPSGGLFAGAPTDFAGAHPAIYRTLATPILRTHQYDPRWLNDPQFVGSFETEDHVYFLFRESAVEYMNCGKKIYSRIARVCKNDPGGQTMMQDIWTTFSKARLNCSLPGEFPFYYDEIQGAAYQPEEGIVYATFTTPSNSIPGSAICAFNMSAISASFNGPYKHQENSGSAWERRPVAHRNRQHCGIPTTNAANQLLDTQRYQLMDDAVQGATLEPLHTTTMERFTHIAVDATPTKVHRTVTVLYVATTEGLVKKISVLPRTQETCVLEVWGPLPSSVRTLQFLKDTQSLYVGMENGLLRIPAAQCHRHRGRQACLNSQEPYCGWNDMTQKCAAIPSHAYLDTHWSQQATHCPVLTDPVDGGWSSWSAWAPCQHGTAVQMPHSHHGHNYEDTRESTDMCQCQTRECNNPPPKHGGAGCVGTKVRVSNCTVHGEWTAWSAWSECSQTCGFAMKTRRRTCGNPAPAFGGRVCVGYDHTESVCLELPPCPTPAKAAPPPKNGQWSQWSPWDKCSRPCGGGIRTRRRTCDNPLPSDGGAECPGCGFQIEDCNTHQCEDEKRSSAMTPWLPVNSTVSAIGYTEKRYRFSCRVQTKDPSGLRIQMSKEERYCNSDGSCLKAMGAGPSEPSEDGWGEWSSWTTCTRTCGKGIQHRIRQCESPLCESAEADSSESSKQSRFCNIQPCRESSGAGQWSCWTDWSECSVSCGIGVRWRTRKCLTSFGNDDEDEDLDDDEDAENGCEGPSTARETCEMPSCEYLRGWDQWSSWTPCNSEGQQHRKRHCLQEPCAFERAHETRVCPVDWMDNDISNALPRSVDVAGISVGAVVGGCISGFVIGILLAGALCFVYQKRRQPRVPGSPHYISKQNPYVTVPLKEVNTKRQPSFSGSTNGNGTLRTKNNPNVNGGLGSPKLYPKSLDYESATLKRNSHGQPHIRADLDQDKYY</sequence>
<keyword evidence="6 9" id="KW-1133">Transmembrane helix</keyword>
<dbReference type="PANTHER" id="PTHR11036:SF79">
    <property type="entry name" value="SEMAPHORIN 5C, ISOFORM A"/>
    <property type="match status" value="1"/>
</dbReference>
<feature type="compositionally biased region" description="Polar residues" evidence="8">
    <location>
        <begin position="1036"/>
        <end position="1059"/>
    </location>
</feature>
<keyword evidence="9" id="KW-0472">Membrane</keyword>
<keyword evidence="4" id="KW-0221">Differentiation</keyword>
<feature type="transmembrane region" description="Helical" evidence="9">
    <location>
        <begin position="974"/>
        <end position="1004"/>
    </location>
</feature>
<evidence type="ECO:0000256" key="9">
    <source>
        <dbReference type="SAM" id="Phobius"/>
    </source>
</evidence>
<comment type="caution">
    <text evidence="7">Lacks conserved residue(s) required for the propagation of feature annotation.</text>
</comment>
<dbReference type="Gene3D" id="2.130.10.10">
    <property type="entry name" value="YVTN repeat-like/Quinoprotein amine dehydrogenase"/>
    <property type="match status" value="1"/>
</dbReference>
<keyword evidence="10" id="KW-0732">Signal</keyword>
<dbReference type="FunCoup" id="A0A6J0CAJ2">
    <property type="interactions" value="271"/>
</dbReference>
<dbReference type="InParanoid" id="A0A6J0CAJ2"/>
<keyword evidence="2 9" id="KW-0812">Transmembrane</keyword>
<dbReference type="GO" id="GO:0030335">
    <property type="term" value="P:positive regulation of cell migration"/>
    <property type="evidence" value="ECO:0007669"/>
    <property type="project" value="TreeGrafter"/>
</dbReference>
<dbReference type="GO" id="GO:0071526">
    <property type="term" value="P:semaphorin-plexin signaling pathway"/>
    <property type="evidence" value="ECO:0007669"/>
    <property type="project" value="TreeGrafter"/>
</dbReference>
<dbReference type="OrthoDB" id="9988752at2759"/>
<dbReference type="PANTHER" id="PTHR11036">
    <property type="entry name" value="SEMAPHORIN"/>
    <property type="match status" value="1"/>
</dbReference>
<evidence type="ECO:0000256" key="5">
    <source>
        <dbReference type="ARBA" id="ARBA00022902"/>
    </source>
</evidence>
<reference evidence="13" key="1">
    <citation type="submission" date="2025-08" db="UniProtKB">
        <authorList>
            <consortium name="RefSeq"/>
        </authorList>
    </citation>
    <scope>IDENTIFICATION</scope>
    <source>
        <tissue evidence="13">Thorax and Abdomen</tissue>
    </source>
</reference>
<dbReference type="SUPFAM" id="SSF103575">
    <property type="entry name" value="Plexin repeat"/>
    <property type="match status" value="1"/>
</dbReference>
<dbReference type="InterPro" id="IPR027231">
    <property type="entry name" value="Semaphorin"/>
</dbReference>
<proteinExistence type="predicted"/>
<dbReference type="SMART" id="SM00630">
    <property type="entry name" value="Sema"/>
    <property type="match status" value="1"/>
</dbReference>
<dbReference type="InterPro" id="IPR000884">
    <property type="entry name" value="TSP1_rpt"/>
</dbReference>
<dbReference type="RefSeq" id="XP_015524411.2">
    <property type="nucleotide sequence ID" value="XM_015668925.2"/>
</dbReference>
<evidence type="ECO:0000256" key="4">
    <source>
        <dbReference type="ARBA" id="ARBA00022782"/>
    </source>
</evidence>
<dbReference type="InterPro" id="IPR001627">
    <property type="entry name" value="Semap_dom"/>
</dbReference>
<feature type="chain" id="PRO_5045155670" evidence="10">
    <location>
        <begin position="21"/>
        <end position="1100"/>
    </location>
</feature>
<keyword evidence="12" id="KW-1185">Reference proteome</keyword>